<dbReference type="InterPro" id="IPR012340">
    <property type="entry name" value="NA-bd_OB-fold"/>
</dbReference>
<evidence type="ECO:0000256" key="2">
    <source>
        <dbReference type="ARBA" id="ARBA00012727"/>
    </source>
</evidence>
<sequence length="314" mass="36315">MKFNPIIPFEPIPSDKIPLGAEWISQVKWDGVRVLTYFDGQEVKLFNRKLNERTNIFPELTKINSYTSAKSVILDGEVVALGKDGKPSFHEVMKRDGIRRIDRVKAVMNTVPIYYMIFDVVFYNGNWMHNEPLKERLNVLSKIIEQNEHIQIVPIQDDGHTLFEVVKQYNLEGIVCKNMNSKYVINGKNANWQKIKNYKDMIAVIGGVTYRSGIVNSILLGLYNEHHQLLYIGHAGTGKLTAAEWQQLTKIIEPLKINNRPFINEPERMHKVQWLQPALTVKVQYIEWPEGRSLRQPSIQAFVDQDPKKCTLNE</sequence>
<evidence type="ECO:0000256" key="4">
    <source>
        <dbReference type="ARBA" id="ARBA00034003"/>
    </source>
</evidence>
<evidence type="ECO:0000256" key="3">
    <source>
        <dbReference type="ARBA" id="ARBA00022598"/>
    </source>
</evidence>
<dbReference type="GO" id="GO:0005524">
    <property type="term" value="F:ATP binding"/>
    <property type="evidence" value="ECO:0007669"/>
    <property type="project" value="InterPro"/>
</dbReference>
<comment type="caution">
    <text evidence="7">The sequence shown here is derived from an EMBL/GenBank/DDBJ whole genome shotgun (WGS) entry which is preliminary data.</text>
</comment>
<dbReference type="InterPro" id="IPR050191">
    <property type="entry name" value="ATP-dep_DNA_ligase"/>
</dbReference>
<dbReference type="InterPro" id="IPR016059">
    <property type="entry name" value="DNA_ligase_ATP-dep_CS"/>
</dbReference>
<dbReference type="PANTHER" id="PTHR45674">
    <property type="entry name" value="DNA LIGASE 1/3 FAMILY MEMBER"/>
    <property type="match status" value="1"/>
</dbReference>
<dbReference type="GO" id="GO:0003910">
    <property type="term" value="F:DNA ligase (ATP) activity"/>
    <property type="evidence" value="ECO:0007669"/>
    <property type="project" value="UniProtKB-EC"/>
</dbReference>
<evidence type="ECO:0000256" key="1">
    <source>
        <dbReference type="ARBA" id="ARBA00007572"/>
    </source>
</evidence>
<keyword evidence="8" id="KW-1185">Reference proteome</keyword>
<evidence type="ECO:0000313" key="8">
    <source>
        <dbReference type="Proteomes" id="UP000472971"/>
    </source>
</evidence>
<evidence type="ECO:0000313" key="6">
    <source>
        <dbReference type="EMBL" id="MBA4536763.1"/>
    </source>
</evidence>
<dbReference type="CDD" id="cd07971">
    <property type="entry name" value="OBF_DNA_ligase_LigD"/>
    <property type="match status" value="1"/>
</dbReference>
<comment type="similarity">
    <text evidence="1">Belongs to the ATP-dependent DNA ligase family.</text>
</comment>
<accession>A0A6B3VS87</accession>
<dbReference type="EMBL" id="JACEIO010000011">
    <property type="protein sequence ID" value="MBA4536763.1"/>
    <property type="molecule type" value="Genomic_DNA"/>
</dbReference>
<dbReference type="Proteomes" id="UP000570010">
    <property type="component" value="Unassembled WGS sequence"/>
</dbReference>
<organism evidence="7 8">
    <name type="scientific">Bacillus aquiflavi</name>
    <dbReference type="NCBI Taxonomy" id="2672567"/>
    <lineage>
        <taxon>Bacteria</taxon>
        <taxon>Bacillati</taxon>
        <taxon>Bacillota</taxon>
        <taxon>Bacilli</taxon>
        <taxon>Bacillales</taxon>
        <taxon>Bacillaceae</taxon>
        <taxon>Bacillus</taxon>
    </lineage>
</organism>
<dbReference type="Gene3D" id="3.30.470.30">
    <property type="entry name" value="DNA ligase/mRNA capping enzyme"/>
    <property type="match status" value="1"/>
</dbReference>
<dbReference type="EC" id="6.5.1.1" evidence="2"/>
<dbReference type="PROSITE" id="PS00697">
    <property type="entry name" value="DNA_LIGASE_A1"/>
    <property type="match status" value="1"/>
</dbReference>
<evidence type="ECO:0000259" key="5">
    <source>
        <dbReference type="PROSITE" id="PS50160"/>
    </source>
</evidence>
<evidence type="ECO:0000313" key="9">
    <source>
        <dbReference type="Proteomes" id="UP000570010"/>
    </source>
</evidence>
<dbReference type="SUPFAM" id="SSF56091">
    <property type="entry name" value="DNA ligase/mRNA capping enzyme, catalytic domain"/>
    <property type="match status" value="1"/>
</dbReference>
<dbReference type="Pfam" id="PF04679">
    <property type="entry name" value="DNA_ligase_A_C"/>
    <property type="match status" value="1"/>
</dbReference>
<dbReference type="AlphaFoldDB" id="A0A6B3VS87"/>
<dbReference type="InterPro" id="IPR012309">
    <property type="entry name" value="DNA_ligase_ATP-dep_C"/>
</dbReference>
<dbReference type="PANTHER" id="PTHR45674:SF4">
    <property type="entry name" value="DNA LIGASE 1"/>
    <property type="match status" value="1"/>
</dbReference>
<dbReference type="RefSeq" id="WP_163241273.1">
    <property type="nucleotide sequence ID" value="NZ_JAAIWN010000011.1"/>
</dbReference>
<reference evidence="7 8" key="1">
    <citation type="submission" date="2020-02" db="EMBL/GenBank/DDBJ databases">
        <title>Bacillus aquiflavi sp. nov., isolated from yellow water of strong flavor Chinese baijiu in Yibin region of China.</title>
        <authorList>
            <person name="Xie J."/>
        </authorList>
    </citation>
    <scope>NUCLEOTIDE SEQUENCE [LARGE SCALE GENOMIC DNA]</scope>
    <source>
        <strain evidence="7 8">3H-10</strain>
    </source>
</reference>
<reference evidence="6 9" key="2">
    <citation type="submission" date="2020-07" db="EMBL/GenBank/DDBJ databases">
        <authorList>
            <person name="Feng H."/>
        </authorList>
    </citation>
    <scope>NUCLEOTIDE SEQUENCE [LARGE SCALE GENOMIC DNA]</scope>
    <source>
        <strain evidence="6">S-12</strain>
        <strain evidence="9">s-12</strain>
    </source>
</reference>
<proteinExistence type="inferred from homology"/>
<protein>
    <recommendedName>
        <fullName evidence="2">DNA ligase (ATP)</fullName>
        <ecNumber evidence="2">6.5.1.1</ecNumber>
    </recommendedName>
</protein>
<evidence type="ECO:0000313" key="7">
    <source>
        <dbReference type="EMBL" id="NEY81130.1"/>
    </source>
</evidence>
<dbReference type="Pfam" id="PF01068">
    <property type="entry name" value="DNA_ligase_A_M"/>
    <property type="match status" value="1"/>
</dbReference>
<comment type="catalytic activity">
    <reaction evidence="4">
        <text>ATP + (deoxyribonucleotide)n-3'-hydroxyl + 5'-phospho-(deoxyribonucleotide)m = (deoxyribonucleotide)n+m + AMP + diphosphate.</text>
        <dbReference type="EC" id="6.5.1.1"/>
    </reaction>
</comment>
<gene>
    <name evidence="7" type="ORF">G4D64_06255</name>
    <name evidence="6" type="ORF">H1Z61_06290</name>
</gene>
<dbReference type="SUPFAM" id="SSF50249">
    <property type="entry name" value="Nucleic acid-binding proteins"/>
    <property type="match status" value="1"/>
</dbReference>
<dbReference type="GO" id="GO:0006281">
    <property type="term" value="P:DNA repair"/>
    <property type="evidence" value="ECO:0007669"/>
    <property type="project" value="InterPro"/>
</dbReference>
<feature type="domain" description="ATP-dependent DNA ligase family profile" evidence="5">
    <location>
        <begin position="106"/>
        <end position="196"/>
    </location>
</feature>
<keyword evidence="3 7" id="KW-0436">Ligase</keyword>
<dbReference type="Proteomes" id="UP000472971">
    <property type="component" value="Unassembled WGS sequence"/>
</dbReference>
<dbReference type="PROSITE" id="PS50160">
    <property type="entry name" value="DNA_LIGASE_A3"/>
    <property type="match status" value="1"/>
</dbReference>
<dbReference type="CDD" id="cd07906">
    <property type="entry name" value="Adenylation_DNA_ligase_LigD_LigC"/>
    <property type="match status" value="1"/>
</dbReference>
<dbReference type="GO" id="GO:0006310">
    <property type="term" value="P:DNA recombination"/>
    <property type="evidence" value="ECO:0007669"/>
    <property type="project" value="InterPro"/>
</dbReference>
<dbReference type="InterPro" id="IPR012310">
    <property type="entry name" value="DNA_ligase_ATP-dep_cent"/>
</dbReference>
<name>A0A6B3VS87_9BACI</name>
<dbReference type="EMBL" id="JAAIWN010000011">
    <property type="protein sequence ID" value="NEY81130.1"/>
    <property type="molecule type" value="Genomic_DNA"/>
</dbReference>
<dbReference type="Gene3D" id="2.40.50.140">
    <property type="entry name" value="Nucleic acid-binding proteins"/>
    <property type="match status" value="1"/>
</dbReference>